<proteinExistence type="predicted"/>
<evidence type="ECO:0000313" key="1">
    <source>
        <dbReference type="EMBL" id="TYA14476.1"/>
    </source>
</evidence>
<keyword evidence="2" id="KW-1185">Reference proteome</keyword>
<name>A0A5D0CWZ3_9BACL</name>
<dbReference type="EMBL" id="VSDO01000001">
    <property type="protein sequence ID" value="TYA14476.1"/>
    <property type="molecule type" value="Genomic_DNA"/>
</dbReference>
<dbReference type="RefSeq" id="WP_148450072.1">
    <property type="nucleotide sequence ID" value="NZ_VSDO01000001.1"/>
</dbReference>
<organism evidence="1 2">
    <name type="scientific">Paenibacillus faecis</name>
    <dbReference type="NCBI Taxonomy" id="862114"/>
    <lineage>
        <taxon>Bacteria</taxon>
        <taxon>Bacillati</taxon>
        <taxon>Bacillota</taxon>
        <taxon>Bacilli</taxon>
        <taxon>Bacillales</taxon>
        <taxon>Paenibacillaceae</taxon>
        <taxon>Paenibacillus</taxon>
    </lineage>
</organism>
<dbReference type="Proteomes" id="UP000325218">
    <property type="component" value="Unassembled WGS sequence"/>
</dbReference>
<evidence type="ECO:0000313" key="2">
    <source>
        <dbReference type="Proteomes" id="UP000325218"/>
    </source>
</evidence>
<protein>
    <submittedName>
        <fullName evidence="1">Uncharacterized protein</fullName>
    </submittedName>
</protein>
<sequence length="134" mass="15497">MKKKTREIIVREKEYVYVLTSKYSNGESLVRLNISSKEDKQFTCTFKFSTWDHPIAGSPLLTGVDLRNKKTNDTERFNLHHPKRIKELIIYALDHGWTGETSIEYPNGLDILDQMGWDTEFLLFGGANIEADVK</sequence>
<comment type="caution">
    <text evidence="1">The sequence shown here is derived from an EMBL/GenBank/DDBJ whole genome shotgun (WGS) entry which is preliminary data.</text>
</comment>
<accession>A0A5D0CWZ3</accession>
<dbReference type="OrthoDB" id="2625026at2"/>
<reference evidence="1 2" key="1">
    <citation type="submission" date="2019-08" db="EMBL/GenBank/DDBJ databases">
        <title>Genome sequencing of Paenibacillus faecis DSM 23593(T).</title>
        <authorList>
            <person name="Kook J.-K."/>
            <person name="Park S.-N."/>
            <person name="Lim Y.K."/>
        </authorList>
    </citation>
    <scope>NUCLEOTIDE SEQUENCE [LARGE SCALE GENOMIC DNA]</scope>
    <source>
        <strain evidence="1 2">DSM 23593</strain>
    </source>
</reference>
<dbReference type="AlphaFoldDB" id="A0A5D0CWZ3"/>
<gene>
    <name evidence="1" type="ORF">FRY98_01960</name>
</gene>